<reference evidence="2 3" key="1">
    <citation type="submission" date="2018-06" db="EMBL/GenBank/DDBJ databases">
        <authorList>
            <consortium name="Pathogen Informatics"/>
            <person name="Doyle S."/>
        </authorList>
    </citation>
    <scope>NUCLEOTIDE SEQUENCE [LARGE SCALE GENOMIC DNA]</scope>
    <source>
        <strain evidence="2 3">NCTC7972</strain>
    </source>
</reference>
<dbReference type="Pfam" id="PF19388">
    <property type="entry name" value="DUF5963"/>
    <property type="match status" value="1"/>
</dbReference>
<feature type="transmembrane region" description="Helical" evidence="1">
    <location>
        <begin position="65"/>
        <end position="88"/>
    </location>
</feature>
<protein>
    <submittedName>
        <fullName evidence="2">Membrane protein</fullName>
    </submittedName>
</protein>
<sequence length="97" mass="10776">MLKRQEMRVIIEILVGIVLSAIITAIAISTGYFIINKNGYANFDVNLLGLNLYRIQNYGVSGEPIITNIMFLGVILSILLVIIIELLVATNKRGKKQ</sequence>
<gene>
    <name evidence="2" type="ORF">NCTC7972_00419</name>
</gene>
<organism evidence="2 3">
    <name type="scientific">Staphylococcus aureus</name>
    <dbReference type="NCBI Taxonomy" id="1280"/>
    <lineage>
        <taxon>Bacteria</taxon>
        <taxon>Bacillati</taxon>
        <taxon>Bacillota</taxon>
        <taxon>Bacilli</taxon>
        <taxon>Bacillales</taxon>
        <taxon>Staphylococcaceae</taxon>
        <taxon>Staphylococcus</taxon>
    </lineage>
</organism>
<dbReference type="AlphaFoldDB" id="A0A8G2HYM3"/>
<keyword evidence="1" id="KW-1133">Transmembrane helix</keyword>
<evidence type="ECO:0000313" key="2">
    <source>
        <dbReference type="EMBL" id="SUK15390.1"/>
    </source>
</evidence>
<proteinExistence type="predicted"/>
<dbReference type="EMBL" id="UHAI01000002">
    <property type="protein sequence ID" value="SUK15390.1"/>
    <property type="molecule type" value="Genomic_DNA"/>
</dbReference>
<accession>A0A8G2HYM3</accession>
<evidence type="ECO:0000313" key="3">
    <source>
        <dbReference type="Proteomes" id="UP000254224"/>
    </source>
</evidence>
<name>A0A8G2HYM3_STAAU</name>
<dbReference type="NCBIfam" id="NF033904">
    <property type="entry name" value="LlsX_fam"/>
    <property type="match status" value="1"/>
</dbReference>
<dbReference type="RefSeq" id="WP_000919987.1">
    <property type="nucleotide sequence ID" value="NZ_JAJHLS010000003.1"/>
</dbReference>
<evidence type="ECO:0000256" key="1">
    <source>
        <dbReference type="SAM" id="Phobius"/>
    </source>
</evidence>
<keyword evidence="1" id="KW-0812">Transmembrane</keyword>
<dbReference type="Proteomes" id="UP000254224">
    <property type="component" value="Unassembled WGS sequence"/>
</dbReference>
<comment type="caution">
    <text evidence="2">The sequence shown here is derived from an EMBL/GenBank/DDBJ whole genome shotgun (WGS) entry which is preliminary data.</text>
</comment>
<keyword evidence="1" id="KW-0472">Membrane</keyword>
<feature type="transmembrane region" description="Helical" evidence="1">
    <location>
        <begin position="9"/>
        <end position="35"/>
    </location>
</feature>
<dbReference type="InterPro" id="IPR046007">
    <property type="entry name" value="DUF5963"/>
</dbReference>